<dbReference type="STRING" id="79200.A0A164YJT4"/>
<dbReference type="AlphaFoldDB" id="A0A164YJT4"/>
<dbReference type="EMBL" id="CP093347">
    <property type="protein sequence ID" value="WOH01089.1"/>
    <property type="molecule type" value="Genomic_DNA"/>
</dbReference>
<protein>
    <submittedName>
        <fullName evidence="1">Uncharacterized protein</fullName>
    </submittedName>
</protein>
<keyword evidence="3" id="KW-1185">Reference proteome</keyword>
<dbReference type="Gramene" id="KZM94618">
    <property type="protein sequence ID" value="KZM94618"/>
    <property type="gene ID" value="DCAR_017861"/>
</dbReference>
<organism evidence="1">
    <name type="scientific">Daucus carota subsp. sativus</name>
    <name type="common">Carrot</name>
    <dbReference type="NCBI Taxonomy" id="79200"/>
    <lineage>
        <taxon>Eukaryota</taxon>
        <taxon>Viridiplantae</taxon>
        <taxon>Streptophyta</taxon>
        <taxon>Embryophyta</taxon>
        <taxon>Tracheophyta</taxon>
        <taxon>Spermatophyta</taxon>
        <taxon>Magnoliopsida</taxon>
        <taxon>eudicotyledons</taxon>
        <taxon>Gunneridae</taxon>
        <taxon>Pentapetalae</taxon>
        <taxon>asterids</taxon>
        <taxon>campanulids</taxon>
        <taxon>Apiales</taxon>
        <taxon>Apiaceae</taxon>
        <taxon>Apioideae</taxon>
        <taxon>Scandiceae</taxon>
        <taxon>Daucinae</taxon>
        <taxon>Daucus</taxon>
        <taxon>Daucus sect. Daucus</taxon>
    </lineage>
</organism>
<evidence type="ECO:0000313" key="3">
    <source>
        <dbReference type="Proteomes" id="UP000077755"/>
    </source>
</evidence>
<gene>
    <name evidence="1" type="ORF">DCAR_017861</name>
    <name evidence="2" type="ORF">DCAR_0520468</name>
</gene>
<evidence type="ECO:0000313" key="2">
    <source>
        <dbReference type="EMBL" id="WOH01089.1"/>
    </source>
</evidence>
<dbReference type="EMBL" id="LNRQ01000005">
    <property type="protein sequence ID" value="KZM94618.1"/>
    <property type="molecule type" value="Genomic_DNA"/>
</dbReference>
<evidence type="ECO:0000313" key="1">
    <source>
        <dbReference type="EMBL" id="KZM94618.1"/>
    </source>
</evidence>
<dbReference type="Proteomes" id="UP000077755">
    <property type="component" value="Chromosome 5"/>
</dbReference>
<reference evidence="2" key="2">
    <citation type="submission" date="2022-03" db="EMBL/GenBank/DDBJ databases">
        <title>Draft title - Genomic analysis of global carrot germplasm unveils the trajectory of domestication and the origin of high carotenoid orange carrot.</title>
        <authorList>
            <person name="Iorizzo M."/>
            <person name="Ellison S."/>
            <person name="Senalik D."/>
            <person name="Macko-Podgorni A."/>
            <person name="Grzebelus D."/>
            <person name="Bostan H."/>
            <person name="Rolling W."/>
            <person name="Curaba J."/>
            <person name="Simon P."/>
        </authorList>
    </citation>
    <scope>NUCLEOTIDE SEQUENCE</scope>
    <source>
        <tissue evidence="2">Leaf</tissue>
    </source>
</reference>
<reference evidence="1" key="1">
    <citation type="journal article" date="2016" name="Nat. Genet.">
        <title>A high-quality carrot genome assembly provides new insights into carotenoid accumulation and asterid genome evolution.</title>
        <authorList>
            <person name="Iorizzo M."/>
            <person name="Ellison S."/>
            <person name="Senalik D."/>
            <person name="Zeng P."/>
            <person name="Satapoomin P."/>
            <person name="Huang J."/>
            <person name="Bowman M."/>
            <person name="Iovene M."/>
            <person name="Sanseverino W."/>
            <person name="Cavagnaro P."/>
            <person name="Yildiz M."/>
            <person name="Macko-Podgorni A."/>
            <person name="Moranska E."/>
            <person name="Grzebelus E."/>
            <person name="Grzebelus D."/>
            <person name="Ashrafi H."/>
            <person name="Zheng Z."/>
            <person name="Cheng S."/>
            <person name="Spooner D."/>
            <person name="Van Deynze A."/>
            <person name="Simon P."/>
        </authorList>
    </citation>
    <scope>NUCLEOTIDE SEQUENCE [LARGE SCALE GENOMIC DNA]</scope>
    <source>
        <tissue evidence="1">Leaf</tissue>
    </source>
</reference>
<proteinExistence type="predicted"/>
<name>A0A164YJT4_DAUCS</name>
<accession>A0A164YJT4</accession>
<sequence length="228" mass="25525">MWSTVGHVAAQRKKKHAVSIGKERREALVRTKRLCRVGVSGDSDVPIESVMMIEEDQYILEAQTSAAVEELKLSVPYQTILVLKAAISRSMIFSALAVLRQSGKFQRRLLRPLLYHVGANSSEIDKALYLLPVRTILVLKAAISRSMIFSALAVLRQSGKFQRRLLRPLLYHVGANSSEIMLALMIPKLIKITITRYFHNEAVAFINPFLFQVTTKSISSSDLTTGDQ</sequence>